<feature type="transmembrane region" description="Helical" evidence="6">
    <location>
        <begin position="246"/>
        <end position="267"/>
    </location>
</feature>
<dbReference type="PANTHER" id="PTHR32322">
    <property type="entry name" value="INNER MEMBRANE TRANSPORTER"/>
    <property type="match status" value="1"/>
</dbReference>
<feature type="transmembrane region" description="Helical" evidence="6">
    <location>
        <begin position="188"/>
        <end position="207"/>
    </location>
</feature>
<evidence type="ECO:0000256" key="1">
    <source>
        <dbReference type="ARBA" id="ARBA00004127"/>
    </source>
</evidence>
<comment type="caution">
    <text evidence="8">The sequence shown here is derived from an EMBL/GenBank/DDBJ whole genome shotgun (WGS) entry which is preliminary data.</text>
</comment>
<evidence type="ECO:0000256" key="4">
    <source>
        <dbReference type="ARBA" id="ARBA00022989"/>
    </source>
</evidence>
<dbReference type="EMBL" id="JAKHMS010000028">
    <property type="protein sequence ID" value="MCZ3782167.1"/>
    <property type="molecule type" value="Genomic_DNA"/>
</dbReference>
<feature type="transmembrane region" description="Helical" evidence="6">
    <location>
        <begin position="159"/>
        <end position="176"/>
    </location>
</feature>
<feature type="transmembrane region" description="Helical" evidence="6">
    <location>
        <begin position="132"/>
        <end position="153"/>
    </location>
</feature>
<dbReference type="Proteomes" id="UP001212401">
    <property type="component" value="Unassembled WGS sequence"/>
</dbReference>
<evidence type="ECO:0000313" key="8">
    <source>
        <dbReference type="EMBL" id="MCZ3668227.1"/>
    </source>
</evidence>
<dbReference type="SUPFAM" id="SSF103481">
    <property type="entry name" value="Multidrug resistance efflux transporter EmrE"/>
    <property type="match status" value="2"/>
</dbReference>
<feature type="domain" description="EamA" evidence="7">
    <location>
        <begin position="159"/>
        <end position="288"/>
    </location>
</feature>
<organism evidence="8 10">
    <name type="scientific">Limosilactobacillus vaginalis</name>
    <dbReference type="NCBI Taxonomy" id="1633"/>
    <lineage>
        <taxon>Bacteria</taxon>
        <taxon>Bacillati</taxon>
        <taxon>Bacillota</taxon>
        <taxon>Bacilli</taxon>
        <taxon>Lactobacillales</taxon>
        <taxon>Lactobacillaceae</taxon>
        <taxon>Limosilactobacillus</taxon>
    </lineage>
</organism>
<evidence type="ECO:0000313" key="10">
    <source>
        <dbReference type="Proteomes" id="UP001212401"/>
    </source>
</evidence>
<dbReference type="InterPro" id="IPR050638">
    <property type="entry name" value="AA-Vitamin_Transporters"/>
</dbReference>
<dbReference type="GO" id="GO:0016020">
    <property type="term" value="C:membrane"/>
    <property type="evidence" value="ECO:0007669"/>
    <property type="project" value="UniProtKB-SubCell"/>
</dbReference>
<evidence type="ECO:0000259" key="7">
    <source>
        <dbReference type="Pfam" id="PF00892"/>
    </source>
</evidence>
<evidence type="ECO:0000256" key="3">
    <source>
        <dbReference type="ARBA" id="ARBA00022692"/>
    </source>
</evidence>
<dbReference type="Proteomes" id="UP001527392">
    <property type="component" value="Unassembled WGS sequence"/>
</dbReference>
<dbReference type="GeneID" id="75081535"/>
<evidence type="ECO:0000256" key="5">
    <source>
        <dbReference type="ARBA" id="ARBA00023136"/>
    </source>
</evidence>
<dbReference type="AlphaFoldDB" id="A0AAW5WUJ2"/>
<dbReference type="InterPro" id="IPR037185">
    <property type="entry name" value="EmrE-like"/>
</dbReference>
<evidence type="ECO:0000256" key="2">
    <source>
        <dbReference type="ARBA" id="ARBA00007362"/>
    </source>
</evidence>
<feature type="transmembrane region" description="Helical" evidence="6">
    <location>
        <begin position="273"/>
        <end position="291"/>
    </location>
</feature>
<feature type="transmembrane region" description="Helical" evidence="6">
    <location>
        <begin position="73"/>
        <end position="94"/>
    </location>
</feature>
<comment type="subcellular location">
    <subcellularLocation>
        <location evidence="1">Endomembrane system</location>
        <topology evidence="1">Multi-pass membrane protein</topology>
    </subcellularLocation>
</comment>
<name>A0AAW5WUJ2_9LACO</name>
<feature type="domain" description="EamA" evidence="7">
    <location>
        <begin position="5"/>
        <end position="145"/>
    </location>
</feature>
<keyword evidence="4 6" id="KW-1133">Transmembrane helix</keyword>
<evidence type="ECO:0000313" key="11">
    <source>
        <dbReference type="Proteomes" id="UP001527392"/>
    </source>
</evidence>
<feature type="transmembrane region" description="Helical" evidence="6">
    <location>
        <begin position="100"/>
        <end position="120"/>
    </location>
</feature>
<dbReference type="RefSeq" id="WP_003717770.1">
    <property type="nucleotide sequence ID" value="NZ_CAJFIS010000021.1"/>
</dbReference>
<reference evidence="8 11" key="1">
    <citation type="submission" date="2022-01" db="EMBL/GenBank/DDBJ databases">
        <title>VMRC isolate genome collection.</title>
        <authorList>
            <person name="France M."/>
            <person name="Rutt L."/>
            <person name="Humphrys M."/>
            <person name="Ravel J."/>
        </authorList>
    </citation>
    <scope>NUCLEOTIDE SEQUENCE</scope>
    <source>
        <strain evidence="9 11">C0030B4</strain>
        <strain evidence="8">C0048A1</strain>
    </source>
</reference>
<accession>A0AAW5WUJ2</accession>
<evidence type="ECO:0000256" key="6">
    <source>
        <dbReference type="SAM" id="Phobius"/>
    </source>
</evidence>
<dbReference type="EMBL" id="JAKHPH010000027">
    <property type="protein sequence ID" value="MCZ3668227.1"/>
    <property type="molecule type" value="Genomic_DNA"/>
</dbReference>
<dbReference type="Pfam" id="PF00892">
    <property type="entry name" value="EamA"/>
    <property type="match status" value="2"/>
</dbReference>
<protein>
    <submittedName>
        <fullName evidence="8">DMT family transporter</fullName>
    </submittedName>
</protein>
<gene>
    <name evidence="9" type="ORF">L2504_08505</name>
    <name evidence="8" type="ORF">L2724_08085</name>
</gene>
<sequence length="311" mass="33752">MTKQMKGILLAAGGASLWGGSGAAAQYLFEQTGITTSWLVAVRLLLAGIVLTTVSLLKTPQQVRRIVSNRRHLVSLIGFALLGMLNSQLTYFLAVKYSNAPTATVIQYLQPVIIIIWLAIAQRQWPRRIDCISIIIALIGTFLLVTGGHLGTLALTPAAIFWGLWCAVAAALYTLLPRPLLAKFDALAVCGLAMLLSGIGMLPEIIIHRLPSLSLMGWLLVAYIVVFGTMFSYTMFLQSMRYISPAVTGILSAFEPLVATFLAVTLLGTRLTGAAIVGSLLILLTTLLQSIPSNYYQRIFFLTGKHKTKTK</sequence>
<keyword evidence="11" id="KW-1185">Reference proteome</keyword>
<evidence type="ECO:0000313" key="9">
    <source>
        <dbReference type="EMBL" id="MCZ3782167.1"/>
    </source>
</evidence>
<dbReference type="PANTHER" id="PTHR32322:SF2">
    <property type="entry name" value="EAMA DOMAIN-CONTAINING PROTEIN"/>
    <property type="match status" value="1"/>
</dbReference>
<keyword evidence="3 6" id="KW-0812">Transmembrane</keyword>
<dbReference type="InterPro" id="IPR000620">
    <property type="entry name" value="EamA_dom"/>
</dbReference>
<comment type="similarity">
    <text evidence="2">Belongs to the EamA transporter family.</text>
</comment>
<feature type="transmembrane region" description="Helical" evidence="6">
    <location>
        <begin position="35"/>
        <end position="57"/>
    </location>
</feature>
<proteinExistence type="inferred from homology"/>
<keyword evidence="5 6" id="KW-0472">Membrane</keyword>
<feature type="transmembrane region" description="Helical" evidence="6">
    <location>
        <begin position="213"/>
        <end position="234"/>
    </location>
</feature>